<accession>A0ABU9K0W7</accession>
<comment type="caution">
    <text evidence="1">The sequence shown here is derived from an EMBL/GenBank/DDBJ whole genome shotgun (WGS) entry which is preliminary data.</text>
</comment>
<dbReference type="EMBL" id="JBBYAK010000001">
    <property type="protein sequence ID" value="MEL3958720.1"/>
    <property type="molecule type" value="Genomic_DNA"/>
</dbReference>
<name>A0ABU9K0W7_9BACI</name>
<evidence type="ECO:0000313" key="2">
    <source>
        <dbReference type="Proteomes" id="UP001459714"/>
    </source>
</evidence>
<evidence type="ECO:0000313" key="1">
    <source>
        <dbReference type="EMBL" id="MEL3958720.1"/>
    </source>
</evidence>
<protein>
    <submittedName>
        <fullName evidence="1">Uncharacterized protein</fullName>
    </submittedName>
</protein>
<dbReference type="Proteomes" id="UP001459714">
    <property type="component" value="Unassembled WGS sequence"/>
</dbReference>
<dbReference type="RefSeq" id="WP_342020626.1">
    <property type="nucleotide sequence ID" value="NZ_JBBYAK010000001.1"/>
</dbReference>
<keyword evidence="2" id="KW-1185">Reference proteome</keyword>
<sequence>MVTRLILVVILSRKTHFFGDEIHSRHPFVAENALFWRRGLFSSAF</sequence>
<organism evidence="1 2">
    <name type="scientific">Caldifermentibacillus hisashii</name>
    <dbReference type="NCBI Taxonomy" id="996558"/>
    <lineage>
        <taxon>Bacteria</taxon>
        <taxon>Bacillati</taxon>
        <taxon>Bacillota</taxon>
        <taxon>Bacilli</taxon>
        <taxon>Bacillales</taxon>
        <taxon>Bacillaceae</taxon>
        <taxon>Caldifermentibacillus</taxon>
    </lineage>
</organism>
<gene>
    <name evidence="1" type="ORF">NST17_16290</name>
</gene>
<proteinExistence type="predicted"/>
<reference evidence="1 2" key="1">
    <citation type="submission" date="2024-03" db="EMBL/GenBank/DDBJ databases">
        <title>Bacilli Hybrid Assemblies.</title>
        <authorList>
            <person name="Kovac J."/>
        </authorList>
    </citation>
    <scope>NUCLEOTIDE SEQUENCE [LARGE SCALE GENOMIC DNA]</scope>
    <source>
        <strain evidence="1 2">FSL M8-0022</strain>
    </source>
</reference>